<feature type="transmembrane region" description="Helical" evidence="4">
    <location>
        <begin position="343"/>
        <end position="362"/>
    </location>
</feature>
<dbReference type="SUPFAM" id="SSF53448">
    <property type="entry name" value="Nucleotide-diphospho-sugar transferases"/>
    <property type="match status" value="1"/>
</dbReference>
<keyword evidence="7" id="KW-1185">Reference proteome</keyword>
<name>A0ABV9L9I6_9FLAO</name>
<dbReference type="Proteomes" id="UP001595878">
    <property type="component" value="Unassembled WGS sequence"/>
</dbReference>
<dbReference type="PANTHER" id="PTHR43630:SF1">
    <property type="entry name" value="POLY-BETA-1,6-N-ACETYL-D-GLUCOSAMINE SYNTHASE"/>
    <property type="match status" value="1"/>
</dbReference>
<dbReference type="PANTHER" id="PTHR43630">
    <property type="entry name" value="POLY-BETA-1,6-N-ACETYL-D-GLUCOSAMINE SYNTHASE"/>
    <property type="match status" value="1"/>
</dbReference>
<dbReference type="RefSeq" id="WP_380033573.1">
    <property type="nucleotide sequence ID" value="NZ_JBHSHB010000014.1"/>
</dbReference>
<keyword evidence="3 6" id="KW-0808">Transferase</keyword>
<keyword evidence="4" id="KW-0472">Membrane</keyword>
<accession>A0ABV9L9I6</accession>
<protein>
    <submittedName>
        <fullName evidence="6">Glycosyltransferase</fullName>
        <ecNumber evidence="6">2.4.-.-</ecNumber>
    </submittedName>
</protein>
<evidence type="ECO:0000256" key="2">
    <source>
        <dbReference type="ARBA" id="ARBA00022676"/>
    </source>
</evidence>
<dbReference type="EC" id="2.4.-.-" evidence="6"/>
<keyword evidence="4" id="KW-1133">Transmembrane helix</keyword>
<evidence type="ECO:0000256" key="3">
    <source>
        <dbReference type="ARBA" id="ARBA00022679"/>
    </source>
</evidence>
<dbReference type="InterPro" id="IPR029044">
    <property type="entry name" value="Nucleotide-diphossugar_trans"/>
</dbReference>
<keyword evidence="2 6" id="KW-0328">Glycosyltransferase</keyword>
<dbReference type="Gene3D" id="3.90.550.10">
    <property type="entry name" value="Spore Coat Polysaccharide Biosynthesis Protein SpsA, Chain A"/>
    <property type="match status" value="1"/>
</dbReference>
<evidence type="ECO:0000256" key="1">
    <source>
        <dbReference type="ARBA" id="ARBA00006739"/>
    </source>
</evidence>
<evidence type="ECO:0000259" key="5">
    <source>
        <dbReference type="Pfam" id="PF00535"/>
    </source>
</evidence>
<dbReference type="EMBL" id="JBHSHB010000014">
    <property type="protein sequence ID" value="MFC4690456.1"/>
    <property type="molecule type" value="Genomic_DNA"/>
</dbReference>
<feature type="domain" description="Glycosyltransferase 2-like" evidence="5">
    <location>
        <begin position="41"/>
        <end position="158"/>
    </location>
</feature>
<keyword evidence="4" id="KW-0812">Transmembrane</keyword>
<sequence>MIWMLFFVFLLYGIIILGFALEINRAGTFSQTCDTPTTTFTVIVPFRNEEAHLTNLLLSLAEVDYPQNSWEIILVNDASTDNSLEVINKCISRYELTNIDVIDNVRTSASPKKDALQTAIHTSKHQWIVTTDADCTVPVNWLKTLDAIIQQQSSLMVIMPVAIATTAQPSFLTAYEQLDFLSLMGATAGSFYMGLPFLCNGANLAYDKEAFTAVQGFANNNHIASGDDHFLLEKFQEKFKNRISYLRSTDAIVTTQPQEQWSTFIAQRTRWAAKSSAYTFWFSKLMGILVLAVNVLSVVGVLYYAFAKAETQSIILMGLVIKLVVDVILIATEASFYNRKRYLKWYPVVMVCYPFISTYIALRSLATGYQWKGRNYKQ</sequence>
<dbReference type="GO" id="GO:0016757">
    <property type="term" value="F:glycosyltransferase activity"/>
    <property type="evidence" value="ECO:0007669"/>
    <property type="project" value="UniProtKB-KW"/>
</dbReference>
<dbReference type="Pfam" id="PF00535">
    <property type="entry name" value="Glycos_transf_2"/>
    <property type="match status" value="1"/>
</dbReference>
<dbReference type="InterPro" id="IPR001173">
    <property type="entry name" value="Glyco_trans_2-like"/>
</dbReference>
<proteinExistence type="inferred from homology"/>
<evidence type="ECO:0000313" key="6">
    <source>
        <dbReference type="EMBL" id="MFC4690456.1"/>
    </source>
</evidence>
<feature type="transmembrane region" description="Helical" evidence="4">
    <location>
        <begin position="285"/>
        <end position="306"/>
    </location>
</feature>
<evidence type="ECO:0000313" key="7">
    <source>
        <dbReference type="Proteomes" id="UP001595878"/>
    </source>
</evidence>
<reference evidence="7" key="1">
    <citation type="journal article" date="2019" name="Int. J. Syst. Evol. Microbiol.">
        <title>The Global Catalogue of Microorganisms (GCM) 10K type strain sequencing project: providing services to taxonomists for standard genome sequencing and annotation.</title>
        <authorList>
            <consortium name="The Broad Institute Genomics Platform"/>
            <consortium name="The Broad Institute Genome Sequencing Center for Infectious Disease"/>
            <person name="Wu L."/>
            <person name="Ma J."/>
        </authorList>
    </citation>
    <scope>NUCLEOTIDE SEQUENCE [LARGE SCALE GENOMIC DNA]</scope>
    <source>
        <strain evidence="7">CGMCC 4.7427</strain>
    </source>
</reference>
<gene>
    <name evidence="6" type="ORF">ACFO5T_08450</name>
</gene>
<evidence type="ECO:0000256" key="4">
    <source>
        <dbReference type="SAM" id="Phobius"/>
    </source>
</evidence>
<organism evidence="6 7">
    <name type="scientific">Dokdonia genika</name>
    <dbReference type="NCBI Taxonomy" id="308113"/>
    <lineage>
        <taxon>Bacteria</taxon>
        <taxon>Pseudomonadati</taxon>
        <taxon>Bacteroidota</taxon>
        <taxon>Flavobacteriia</taxon>
        <taxon>Flavobacteriales</taxon>
        <taxon>Flavobacteriaceae</taxon>
        <taxon>Dokdonia</taxon>
    </lineage>
</organism>
<comment type="similarity">
    <text evidence="1">Belongs to the glycosyltransferase 2 family.</text>
</comment>
<feature type="transmembrane region" description="Helical" evidence="4">
    <location>
        <begin position="313"/>
        <end position="331"/>
    </location>
</feature>
<comment type="caution">
    <text evidence="6">The sequence shown here is derived from an EMBL/GenBank/DDBJ whole genome shotgun (WGS) entry which is preliminary data.</text>
</comment>